<gene>
    <name evidence="3" type="ORF">RJ640_024224</name>
</gene>
<sequence>MSDVFPPKVLANILSRLPVTSLLRFRSVSKPWGALIDSPHFIKLHLSHSKESNNSTTIILRDSYLYSVQFDSLDNATELSHPLKSTQVGTEVLGSCNGLLCLFNTRNTNILWSPSTRKYQKLPATRIVGMGICQYVVYGFGFDCASDDYKVVRMVQFYGADDDSFGSEVKVYSLNSNSWQRIQDFPYYLRYKLCHGVLASRALHWVVSRKPESDAENLIAAFDLGSEEYRLVPQPEYCDNGFHMNVGVLGGCICVICNYCLRNADIWVMTEYGVRKSWVKLISVAQPRDIRSLEYVRPITYSKSGERVLLEQDHGRLLWYDLRKKIVNNVELRGVSDFLEANVCLGSLVQLNDSGEIEGKKKRANKEKKKKKTNKRRKCQNEREERLLKSAPGKAGCVCLLDAHHS</sequence>
<dbReference type="InterPro" id="IPR036047">
    <property type="entry name" value="F-box-like_dom_sf"/>
</dbReference>
<dbReference type="InterPro" id="IPR017451">
    <property type="entry name" value="F-box-assoc_interact_dom"/>
</dbReference>
<dbReference type="Proteomes" id="UP001187471">
    <property type="component" value="Unassembled WGS sequence"/>
</dbReference>
<organism evidence="3 4">
    <name type="scientific">Escallonia rubra</name>
    <dbReference type="NCBI Taxonomy" id="112253"/>
    <lineage>
        <taxon>Eukaryota</taxon>
        <taxon>Viridiplantae</taxon>
        <taxon>Streptophyta</taxon>
        <taxon>Embryophyta</taxon>
        <taxon>Tracheophyta</taxon>
        <taxon>Spermatophyta</taxon>
        <taxon>Magnoliopsida</taxon>
        <taxon>eudicotyledons</taxon>
        <taxon>Gunneridae</taxon>
        <taxon>Pentapetalae</taxon>
        <taxon>asterids</taxon>
        <taxon>campanulids</taxon>
        <taxon>Escalloniales</taxon>
        <taxon>Escalloniaceae</taxon>
        <taxon>Escallonia</taxon>
    </lineage>
</organism>
<dbReference type="Pfam" id="PF00646">
    <property type="entry name" value="F-box"/>
    <property type="match status" value="1"/>
</dbReference>
<dbReference type="SMART" id="SM00256">
    <property type="entry name" value="FBOX"/>
    <property type="match status" value="1"/>
</dbReference>
<evidence type="ECO:0000259" key="2">
    <source>
        <dbReference type="PROSITE" id="PS50181"/>
    </source>
</evidence>
<keyword evidence="4" id="KW-1185">Reference proteome</keyword>
<dbReference type="Gene3D" id="1.20.1280.50">
    <property type="match status" value="1"/>
</dbReference>
<dbReference type="InterPro" id="IPR001810">
    <property type="entry name" value="F-box_dom"/>
</dbReference>
<feature type="region of interest" description="Disordered" evidence="1">
    <location>
        <begin position="360"/>
        <end position="386"/>
    </location>
</feature>
<name>A0AA88S854_9ASTE</name>
<evidence type="ECO:0000313" key="4">
    <source>
        <dbReference type="Proteomes" id="UP001187471"/>
    </source>
</evidence>
<dbReference type="EMBL" id="JAVXUO010001277">
    <property type="protein sequence ID" value="KAK2984010.1"/>
    <property type="molecule type" value="Genomic_DNA"/>
</dbReference>
<reference evidence="3" key="1">
    <citation type="submission" date="2022-12" db="EMBL/GenBank/DDBJ databases">
        <title>Draft genome assemblies for two species of Escallonia (Escalloniales).</title>
        <authorList>
            <person name="Chanderbali A."/>
            <person name="Dervinis C."/>
            <person name="Anghel I."/>
            <person name="Soltis D."/>
            <person name="Soltis P."/>
            <person name="Zapata F."/>
        </authorList>
    </citation>
    <scope>NUCLEOTIDE SEQUENCE</scope>
    <source>
        <strain evidence="3">UCBG92.1500</strain>
        <tissue evidence="3">Leaf</tissue>
    </source>
</reference>
<dbReference type="PANTHER" id="PTHR31672">
    <property type="entry name" value="BNACNNG10540D PROTEIN"/>
    <property type="match status" value="1"/>
</dbReference>
<proteinExistence type="predicted"/>
<dbReference type="InterPro" id="IPR050796">
    <property type="entry name" value="SCF_F-box_component"/>
</dbReference>
<feature type="domain" description="F-box" evidence="2">
    <location>
        <begin position="1"/>
        <end position="44"/>
    </location>
</feature>
<dbReference type="PANTHER" id="PTHR31672:SF13">
    <property type="entry name" value="F-BOX PROTEIN CPR30-LIKE"/>
    <property type="match status" value="1"/>
</dbReference>
<dbReference type="InterPro" id="IPR006527">
    <property type="entry name" value="F-box-assoc_dom_typ1"/>
</dbReference>
<dbReference type="AlphaFoldDB" id="A0AA88S854"/>
<accession>A0AA88S854</accession>
<evidence type="ECO:0000256" key="1">
    <source>
        <dbReference type="SAM" id="MobiDB-lite"/>
    </source>
</evidence>
<dbReference type="Pfam" id="PF07734">
    <property type="entry name" value="FBA_1"/>
    <property type="match status" value="1"/>
</dbReference>
<dbReference type="CDD" id="cd22157">
    <property type="entry name" value="F-box_AtFBW1-like"/>
    <property type="match status" value="1"/>
</dbReference>
<feature type="compositionally biased region" description="Basic residues" evidence="1">
    <location>
        <begin position="360"/>
        <end position="378"/>
    </location>
</feature>
<dbReference type="PROSITE" id="PS50181">
    <property type="entry name" value="FBOX"/>
    <property type="match status" value="1"/>
</dbReference>
<protein>
    <recommendedName>
        <fullName evidence="2">F-box domain-containing protein</fullName>
    </recommendedName>
</protein>
<evidence type="ECO:0000313" key="3">
    <source>
        <dbReference type="EMBL" id="KAK2984010.1"/>
    </source>
</evidence>
<dbReference type="NCBIfam" id="TIGR01640">
    <property type="entry name" value="F_box_assoc_1"/>
    <property type="match status" value="1"/>
</dbReference>
<dbReference type="SUPFAM" id="SSF81383">
    <property type="entry name" value="F-box domain"/>
    <property type="match status" value="1"/>
</dbReference>
<comment type="caution">
    <text evidence="3">The sequence shown here is derived from an EMBL/GenBank/DDBJ whole genome shotgun (WGS) entry which is preliminary data.</text>
</comment>